<dbReference type="OrthoDB" id="7997152at2"/>
<proteinExistence type="predicted"/>
<accession>A0A3S2VNQ4</accession>
<organism evidence="3 4">
    <name type="scientific">Methylobacterium oryzihabitans</name>
    <dbReference type="NCBI Taxonomy" id="2499852"/>
    <lineage>
        <taxon>Bacteria</taxon>
        <taxon>Pseudomonadati</taxon>
        <taxon>Pseudomonadota</taxon>
        <taxon>Alphaproteobacteria</taxon>
        <taxon>Hyphomicrobiales</taxon>
        <taxon>Methylobacteriaceae</taxon>
        <taxon>Methylobacterium</taxon>
    </lineage>
</organism>
<dbReference type="AlphaFoldDB" id="A0A3S2VNQ4"/>
<comment type="caution">
    <text evidence="3">The sequence shown here is derived from an EMBL/GenBank/DDBJ whole genome shotgun (WGS) entry which is preliminary data.</text>
</comment>
<keyword evidence="4" id="KW-1185">Reference proteome</keyword>
<evidence type="ECO:0000256" key="1">
    <source>
        <dbReference type="SAM" id="Coils"/>
    </source>
</evidence>
<dbReference type="RefSeq" id="WP_127730252.1">
    <property type="nucleotide sequence ID" value="NZ_SACP01000013.1"/>
</dbReference>
<dbReference type="Proteomes" id="UP000286997">
    <property type="component" value="Unassembled WGS sequence"/>
</dbReference>
<evidence type="ECO:0000313" key="4">
    <source>
        <dbReference type="Proteomes" id="UP000286997"/>
    </source>
</evidence>
<feature type="compositionally biased region" description="Low complexity" evidence="2">
    <location>
        <begin position="142"/>
        <end position="154"/>
    </location>
</feature>
<evidence type="ECO:0000256" key="2">
    <source>
        <dbReference type="SAM" id="MobiDB-lite"/>
    </source>
</evidence>
<feature type="coiled-coil region" evidence="1">
    <location>
        <begin position="11"/>
        <end position="38"/>
    </location>
</feature>
<gene>
    <name evidence="3" type="ORF">EOE48_14390</name>
</gene>
<protein>
    <submittedName>
        <fullName evidence="3">Uncharacterized protein</fullName>
    </submittedName>
</protein>
<feature type="region of interest" description="Disordered" evidence="2">
    <location>
        <begin position="138"/>
        <end position="160"/>
    </location>
</feature>
<keyword evidence="1" id="KW-0175">Coiled coil</keyword>
<dbReference type="EMBL" id="SACP01000013">
    <property type="protein sequence ID" value="RVU17099.1"/>
    <property type="molecule type" value="Genomic_DNA"/>
</dbReference>
<sequence>MASDDTLAQALADVSEQRAALEAEYERISMELTKLRQAEAALRAIVENTPLSQAQIPSLPGLGTEGGRGSRRGSRGPRANSAKGRLRQLLQEAGPQGLTPAQIMRALPDASPATVNAYLSAMTGGGELRRVDDFYVFTRGPDSGASENAASDSSDASDDE</sequence>
<feature type="region of interest" description="Disordered" evidence="2">
    <location>
        <begin position="49"/>
        <end position="85"/>
    </location>
</feature>
<evidence type="ECO:0000313" key="3">
    <source>
        <dbReference type="EMBL" id="RVU17099.1"/>
    </source>
</evidence>
<name>A0A3S2VNQ4_9HYPH</name>
<reference evidence="3 4" key="1">
    <citation type="submission" date="2019-01" db="EMBL/GenBank/DDBJ databases">
        <authorList>
            <person name="Chen W.-M."/>
        </authorList>
    </citation>
    <scope>NUCLEOTIDE SEQUENCE [LARGE SCALE GENOMIC DNA]</scope>
    <source>
        <strain evidence="3 4">TER-1</strain>
    </source>
</reference>